<accession>A0ACC3C5L1</accession>
<sequence>MLALASTLPLSGGRGTGVGPAPRRPLVGNGELGLVVERVFRAVAVLPFAWAPVKEPIQVAPGALPNVSSCAGDGDEIEEAAPPAHFTRAGERRALARRIPIWGFPLPPSRPDEFGDRFPRPFRVHNDSRWTEAFASAPAPVVADARTIYNVSTWVQHPHNRLLEAETDRLAGELTARGLLQEVIYSRAALHQLYLILVTGYTVLQSQTDNPTLAANLQDLLLEPDDRDAIYRPTTDFFASTVLAHRAFSVSREQAELVQRRLRPRPMASAHPGDGLAAAALDRLRDLSLRHVTAVNDGAAWVRFTSFCAAGGYRALPATPVTVGRYVAYQWLKGTVQPSSVRTYLAPIRKRHIAAGFPNPCASDLVAEALAGFTNAWLDAHGSKPKRIALPASIAWRLAVHAYHSVDTKLALRLTAVVAHFFMCRRAKDIINLKAADVLFLDDGALSFQIPRTKMDAKRPGGERLAHVFPATRFHTVADLPILLVRRAVTRHLQSTPANLPLFYTGTADPGDVLTGWLRAGLQLLAVTPPVGCVFASHSCRAGGCTAMRTVGVGLDAVAQWAGMAVPTLLSSYNDALAQVTPEAHYFFGRLLTPTLMLPA</sequence>
<dbReference type="Proteomes" id="UP000798662">
    <property type="component" value="Chromosome 2"/>
</dbReference>
<dbReference type="EMBL" id="CM020619">
    <property type="protein sequence ID" value="KAK1865224.1"/>
    <property type="molecule type" value="Genomic_DNA"/>
</dbReference>
<proteinExistence type="predicted"/>
<evidence type="ECO:0000313" key="1">
    <source>
        <dbReference type="EMBL" id="KAK1865224.1"/>
    </source>
</evidence>
<protein>
    <submittedName>
        <fullName evidence="1">Uncharacterized protein</fullName>
    </submittedName>
</protein>
<reference evidence="1" key="1">
    <citation type="submission" date="2019-11" db="EMBL/GenBank/DDBJ databases">
        <title>Nori genome reveals adaptations in red seaweeds to the harsh intertidal environment.</title>
        <authorList>
            <person name="Wang D."/>
            <person name="Mao Y."/>
        </authorList>
    </citation>
    <scope>NUCLEOTIDE SEQUENCE</scope>
    <source>
        <tissue evidence="1">Gametophyte</tissue>
    </source>
</reference>
<organism evidence="1 2">
    <name type="scientific">Pyropia yezoensis</name>
    <name type="common">Susabi-nori</name>
    <name type="synonym">Porphyra yezoensis</name>
    <dbReference type="NCBI Taxonomy" id="2788"/>
    <lineage>
        <taxon>Eukaryota</taxon>
        <taxon>Rhodophyta</taxon>
        <taxon>Bangiophyceae</taxon>
        <taxon>Bangiales</taxon>
        <taxon>Bangiaceae</taxon>
        <taxon>Pyropia</taxon>
    </lineage>
</organism>
<evidence type="ECO:0000313" key="2">
    <source>
        <dbReference type="Proteomes" id="UP000798662"/>
    </source>
</evidence>
<gene>
    <name evidence="1" type="ORF">I4F81_007758</name>
</gene>
<keyword evidence="2" id="KW-1185">Reference proteome</keyword>
<name>A0ACC3C5L1_PYRYE</name>
<comment type="caution">
    <text evidence="1">The sequence shown here is derived from an EMBL/GenBank/DDBJ whole genome shotgun (WGS) entry which is preliminary data.</text>
</comment>